<dbReference type="PANTHER" id="PTHR33021:SF253">
    <property type="entry name" value="EARLY NODULIN-LIKE PROTEIN 9"/>
    <property type="match status" value="1"/>
</dbReference>
<accession>A0A8J5EP73</accession>
<dbReference type="EMBL" id="JACMSC010000021">
    <property type="protein sequence ID" value="KAG6471030.1"/>
    <property type="molecule type" value="Genomic_DNA"/>
</dbReference>
<dbReference type="PROSITE" id="PS51485">
    <property type="entry name" value="PHYTOCYANIN"/>
    <property type="match status" value="1"/>
</dbReference>
<feature type="signal peptide" evidence="11">
    <location>
        <begin position="1"/>
        <end position="22"/>
    </location>
</feature>
<feature type="region of interest" description="Disordered" evidence="10">
    <location>
        <begin position="155"/>
        <end position="183"/>
    </location>
</feature>
<dbReference type="PANTHER" id="PTHR33021">
    <property type="entry name" value="BLUE COPPER PROTEIN"/>
    <property type="match status" value="1"/>
</dbReference>
<keyword evidence="3" id="KW-0336">GPI-anchor</keyword>
<dbReference type="SUPFAM" id="SSF49503">
    <property type="entry name" value="Cupredoxins"/>
    <property type="match status" value="1"/>
</dbReference>
<dbReference type="InterPro" id="IPR003245">
    <property type="entry name" value="Phytocyanin_dom"/>
</dbReference>
<reference evidence="13 14" key="1">
    <citation type="submission" date="2020-08" db="EMBL/GenBank/DDBJ databases">
        <title>Plant Genome Project.</title>
        <authorList>
            <person name="Zhang R.-G."/>
        </authorList>
    </citation>
    <scope>NUCLEOTIDE SEQUENCE [LARGE SCALE GENOMIC DNA]</scope>
    <source>
        <tissue evidence="13">Rhizome</tissue>
    </source>
</reference>
<dbReference type="GO" id="GO:0005886">
    <property type="term" value="C:plasma membrane"/>
    <property type="evidence" value="ECO:0007669"/>
    <property type="project" value="UniProtKB-SubCell"/>
</dbReference>
<evidence type="ECO:0000256" key="8">
    <source>
        <dbReference type="ARBA" id="ARBA00023288"/>
    </source>
</evidence>
<dbReference type="GO" id="GO:0098552">
    <property type="term" value="C:side of membrane"/>
    <property type="evidence" value="ECO:0007669"/>
    <property type="project" value="UniProtKB-KW"/>
</dbReference>
<keyword evidence="5" id="KW-0472">Membrane</keyword>
<dbReference type="Proteomes" id="UP000734854">
    <property type="component" value="Unassembled WGS sequence"/>
</dbReference>
<feature type="chain" id="PRO_5035187352" description="Phytocyanin domain-containing protein" evidence="11">
    <location>
        <begin position="23"/>
        <end position="204"/>
    </location>
</feature>
<dbReference type="InterPro" id="IPR008972">
    <property type="entry name" value="Cupredoxin"/>
</dbReference>
<evidence type="ECO:0000256" key="9">
    <source>
        <dbReference type="ARBA" id="ARBA00035011"/>
    </source>
</evidence>
<name>A0A8J5EP73_ZINOF</name>
<evidence type="ECO:0000256" key="10">
    <source>
        <dbReference type="SAM" id="MobiDB-lite"/>
    </source>
</evidence>
<dbReference type="Gene3D" id="2.60.40.420">
    <property type="entry name" value="Cupredoxins - blue copper proteins"/>
    <property type="match status" value="1"/>
</dbReference>
<keyword evidence="6" id="KW-1015">Disulfide bond</keyword>
<evidence type="ECO:0000256" key="3">
    <source>
        <dbReference type="ARBA" id="ARBA00022622"/>
    </source>
</evidence>
<feature type="domain" description="Phytocyanin" evidence="12">
    <location>
        <begin position="23"/>
        <end position="126"/>
    </location>
</feature>
<keyword evidence="2" id="KW-1003">Cell membrane</keyword>
<dbReference type="Pfam" id="PF02298">
    <property type="entry name" value="Cu_bind_like"/>
    <property type="match status" value="1"/>
</dbReference>
<dbReference type="GO" id="GO:0009055">
    <property type="term" value="F:electron transfer activity"/>
    <property type="evidence" value="ECO:0007669"/>
    <property type="project" value="InterPro"/>
</dbReference>
<evidence type="ECO:0000259" key="12">
    <source>
        <dbReference type="PROSITE" id="PS51485"/>
    </source>
</evidence>
<keyword evidence="14" id="KW-1185">Reference proteome</keyword>
<keyword evidence="4 11" id="KW-0732">Signal</keyword>
<comment type="subcellular location">
    <subcellularLocation>
        <location evidence="1">Cell membrane</location>
        <topology evidence="1">Lipid-anchor</topology>
        <topology evidence="1">GPI-anchor</topology>
    </subcellularLocation>
</comment>
<evidence type="ECO:0000256" key="7">
    <source>
        <dbReference type="ARBA" id="ARBA00023180"/>
    </source>
</evidence>
<dbReference type="CDD" id="cd11019">
    <property type="entry name" value="OsENODL1_like"/>
    <property type="match status" value="1"/>
</dbReference>
<keyword evidence="7" id="KW-0325">Glycoprotein</keyword>
<protein>
    <recommendedName>
        <fullName evidence="12">Phytocyanin domain-containing protein</fullName>
    </recommendedName>
</protein>
<evidence type="ECO:0000256" key="4">
    <source>
        <dbReference type="ARBA" id="ARBA00022729"/>
    </source>
</evidence>
<evidence type="ECO:0000256" key="6">
    <source>
        <dbReference type="ARBA" id="ARBA00023157"/>
    </source>
</evidence>
<evidence type="ECO:0000256" key="2">
    <source>
        <dbReference type="ARBA" id="ARBA00022475"/>
    </source>
</evidence>
<dbReference type="AlphaFoldDB" id="A0A8J5EP73"/>
<comment type="similarity">
    <text evidence="9">Belongs to the early nodulin-like (ENODL) family.</text>
</comment>
<dbReference type="InterPro" id="IPR039391">
    <property type="entry name" value="Phytocyanin-like"/>
</dbReference>
<dbReference type="InterPro" id="IPR041846">
    <property type="entry name" value="ENL_dom"/>
</dbReference>
<evidence type="ECO:0000313" key="13">
    <source>
        <dbReference type="EMBL" id="KAG6471030.1"/>
    </source>
</evidence>
<evidence type="ECO:0000256" key="1">
    <source>
        <dbReference type="ARBA" id="ARBA00004609"/>
    </source>
</evidence>
<comment type="caution">
    <text evidence="13">The sequence shown here is derived from an EMBL/GenBank/DDBJ whole genome shotgun (WGS) entry which is preliminary data.</text>
</comment>
<evidence type="ECO:0000256" key="11">
    <source>
        <dbReference type="SAM" id="SignalP"/>
    </source>
</evidence>
<evidence type="ECO:0000313" key="14">
    <source>
        <dbReference type="Proteomes" id="UP000734854"/>
    </source>
</evidence>
<keyword evidence="8" id="KW-0449">Lipoprotein</keyword>
<evidence type="ECO:0000256" key="5">
    <source>
        <dbReference type="ARBA" id="ARBA00023136"/>
    </source>
</evidence>
<organism evidence="13 14">
    <name type="scientific">Zingiber officinale</name>
    <name type="common">Ginger</name>
    <name type="synonym">Amomum zingiber</name>
    <dbReference type="NCBI Taxonomy" id="94328"/>
    <lineage>
        <taxon>Eukaryota</taxon>
        <taxon>Viridiplantae</taxon>
        <taxon>Streptophyta</taxon>
        <taxon>Embryophyta</taxon>
        <taxon>Tracheophyta</taxon>
        <taxon>Spermatophyta</taxon>
        <taxon>Magnoliopsida</taxon>
        <taxon>Liliopsida</taxon>
        <taxon>Zingiberales</taxon>
        <taxon>Zingiberaceae</taxon>
        <taxon>Zingiber</taxon>
    </lineage>
</organism>
<dbReference type="FunFam" id="2.60.40.420:FF:000066">
    <property type="entry name" value="Early nodulin-like protein 9"/>
    <property type="match status" value="1"/>
</dbReference>
<gene>
    <name evidence="13" type="ORF">ZIOFF_072123</name>
</gene>
<proteinExistence type="inferred from homology"/>
<sequence length="204" mass="22618">MANSSLCLVLASSFMVLSLAAGTQFKVGGSGRWSVPDNNAMTYNQWAEKNRFKIGDSIVFTYLPDEDSVLLVDDDAYKNCNTSSHIDQFNDGNTVFTFTHSGNFYFVSGVKDNCDKNEKLHVVVLADRTNTTKVDEAASEMVDEKQISLEELQPPAAGDLSSDAMKSSKYMVQPLSSEPSMEQEKELLIDELIDSSMPHMVEFE</sequence>